<dbReference type="EMBL" id="QGTD01000020">
    <property type="protein sequence ID" value="PWU66957.1"/>
    <property type="molecule type" value="Genomic_DNA"/>
</dbReference>
<keyword evidence="4" id="KW-0732">Signal</keyword>
<dbReference type="InterPro" id="IPR008844">
    <property type="entry name" value="Spore_GerAC-like"/>
</dbReference>
<evidence type="ECO:0000256" key="8">
    <source>
        <dbReference type="SAM" id="Coils"/>
    </source>
</evidence>
<evidence type="ECO:0000259" key="9">
    <source>
        <dbReference type="Pfam" id="PF05504"/>
    </source>
</evidence>
<proteinExistence type="inferred from homology"/>
<evidence type="ECO:0000313" key="11">
    <source>
        <dbReference type="EMBL" id="PWU66957.1"/>
    </source>
</evidence>
<keyword evidence="7" id="KW-0449">Lipoprotein</keyword>
<evidence type="ECO:0008006" key="13">
    <source>
        <dbReference type="Google" id="ProtNLM"/>
    </source>
</evidence>
<reference evidence="11 12" key="1">
    <citation type="submission" date="2018-05" db="EMBL/GenBank/DDBJ databases">
        <title>Genomic analysis of Gracilibacillus dipsosauri DD1 reveals novel features of a salt-tolerant amylase.</title>
        <authorList>
            <person name="Deutch C.E."/>
            <person name="Yang S."/>
        </authorList>
    </citation>
    <scope>NUCLEOTIDE SEQUENCE [LARGE SCALE GENOMIC DNA]</scope>
    <source>
        <strain evidence="11 12">DD1</strain>
    </source>
</reference>
<evidence type="ECO:0000256" key="6">
    <source>
        <dbReference type="ARBA" id="ARBA00023139"/>
    </source>
</evidence>
<dbReference type="PANTHER" id="PTHR35789">
    <property type="entry name" value="SPORE GERMINATION PROTEIN B3"/>
    <property type="match status" value="1"/>
</dbReference>
<dbReference type="GO" id="GO:0009847">
    <property type="term" value="P:spore germination"/>
    <property type="evidence" value="ECO:0007669"/>
    <property type="project" value="InterPro"/>
</dbReference>
<evidence type="ECO:0000256" key="5">
    <source>
        <dbReference type="ARBA" id="ARBA00023136"/>
    </source>
</evidence>
<evidence type="ECO:0000256" key="3">
    <source>
        <dbReference type="ARBA" id="ARBA00022544"/>
    </source>
</evidence>
<keyword evidence="3" id="KW-0309">Germination</keyword>
<evidence type="ECO:0000256" key="2">
    <source>
        <dbReference type="ARBA" id="ARBA00007886"/>
    </source>
</evidence>
<evidence type="ECO:0000256" key="4">
    <source>
        <dbReference type="ARBA" id="ARBA00022729"/>
    </source>
</evidence>
<dbReference type="NCBIfam" id="TIGR02887">
    <property type="entry name" value="spore_ger_x_C"/>
    <property type="match status" value="1"/>
</dbReference>
<dbReference type="GO" id="GO:0016020">
    <property type="term" value="C:membrane"/>
    <property type="evidence" value="ECO:0007669"/>
    <property type="project" value="UniProtKB-SubCell"/>
</dbReference>
<gene>
    <name evidence="11" type="ORF">DLJ74_19030</name>
</gene>
<evidence type="ECO:0000259" key="10">
    <source>
        <dbReference type="Pfam" id="PF25198"/>
    </source>
</evidence>
<comment type="similarity">
    <text evidence="2">Belongs to the GerABKC lipoprotein family.</text>
</comment>
<dbReference type="AlphaFoldDB" id="A0A317KU04"/>
<dbReference type="Pfam" id="PF05504">
    <property type="entry name" value="Spore_GerAC"/>
    <property type="match status" value="1"/>
</dbReference>
<keyword evidence="6" id="KW-0564">Palmitate</keyword>
<dbReference type="OrthoDB" id="2592518at2"/>
<evidence type="ECO:0000256" key="7">
    <source>
        <dbReference type="ARBA" id="ARBA00023288"/>
    </source>
</evidence>
<accession>A0A317KU04</accession>
<feature type="domain" description="Spore germination GerAC-like C-terminal" evidence="9">
    <location>
        <begin position="203"/>
        <end position="379"/>
    </location>
</feature>
<dbReference type="PROSITE" id="PS51257">
    <property type="entry name" value="PROKAR_LIPOPROTEIN"/>
    <property type="match status" value="1"/>
</dbReference>
<feature type="coiled-coil region" evidence="8">
    <location>
        <begin position="293"/>
        <end position="336"/>
    </location>
</feature>
<name>A0A317KU04_9BACI</name>
<evidence type="ECO:0000256" key="1">
    <source>
        <dbReference type="ARBA" id="ARBA00004635"/>
    </source>
</evidence>
<dbReference type="PANTHER" id="PTHR35789:SF1">
    <property type="entry name" value="SPORE GERMINATION PROTEIN B3"/>
    <property type="match status" value="1"/>
</dbReference>
<evidence type="ECO:0000313" key="12">
    <source>
        <dbReference type="Proteomes" id="UP000245624"/>
    </source>
</evidence>
<dbReference type="InterPro" id="IPR038501">
    <property type="entry name" value="Spore_GerAC_C_sf"/>
</dbReference>
<dbReference type="InterPro" id="IPR046953">
    <property type="entry name" value="Spore_GerAC-like_C"/>
</dbReference>
<organism evidence="11 12">
    <name type="scientific">Gracilibacillus dipsosauri</name>
    <dbReference type="NCBI Taxonomy" id="178340"/>
    <lineage>
        <taxon>Bacteria</taxon>
        <taxon>Bacillati</taxon>
        <taxon>Bacillota</taxon>
        <taxon>Bacilli</taxon>
        <taxon>Bacillales</taxon>
        <taxon>Bacillaceae</taxon>
        <taxon>Gracilibacillus</taxon>
    </lineage>
</organism>
<dbReference type="Gene3D" id="3.30.300.210">
    <property type="entry name" value="Nutrient germinant receptor protein C, domain 3"/>
    <property type="match status" value="1"/>
</dbReference>
<keyword evidence="12" id="KW-1185">Reference proteome</keyword>
<keyword evidence="5" id="KW-0472">Membrane</keyword>
<keyword evidence="8" id="KW-0175">Coiled coil</keyword>
<sequence>MVVEIYRIKFVFVLISFVFLAACMQTKIIEQHAIINTYGIDISEESENLIETVILSYIFDEQAENVTTINYGKGKTIKEANQNAEKKSSFTFLPGQIRLVLYGKETAEKGFKNYLNVLIRDARLSDMMYLAVSETTAKDILLLGQENADIDMGQYMEKLIEKEIKGDSIPNVSLHELTHTYEDPGKDPIMPLISLTDNKIAITGMALFQNDKYVGKISMEDAFLVNLFQNKVHDRQIHLSISREPFLKYLSAPQANRDQLHLSFLIIDGESKTRLTDIKELSYRTDVNLKVILNETSETFKDENEQFANLLEKEVEEEVKRQYKKLLATLQNANSDPLGLGSIYRAHKKNGKLTAKEWHQKFPETTINLNVDVKLINTGIKQ</sequence>
<feature type="domain" description="Spore germination protein N-terminal" evidence="10">
    <location>
        <begin position="27"/>
        <end position="194"/>
    </location>
</feature>
<dbReference type="Proteomes" id="UP000245624">
    <property type="component" value="Unassembled WGS sequence"/>
</dbReference>
<dbReference type="InterPro" id="IPR057336">
    <property type="entry name" value="GerAC_N"/>
</dbReference>
<dbReference type="RefSeq" id="WP_109985654.1">
    <property type="nucleotide sequence ID" value="NZ_QGTD01000020.1"/>
</dbReference>
<protein>
    <recommendedName>
        <fullName evidence="13">Ger(X)C family spore germination protein</fullName>
    </recommendedName>
</protein>
<dbReference type="Pfam" id="PF25198">
    <property type="entry name" value="Spore_GerAC_N"/>
    <property type="match status" value="1"/>
</dbReference>
<comment type="caution">
    <text evidence="11">The sequence shown here is derived from an EMBL/GenBank/DDBJ whole genome shotgun (WGS) entry which is preliminary data.</text>
</comment>
<comment type="subcellular location">
    <subcellularLocation>
        <location evidence="1">Membrane</location>
        <topology evidence="1">Lipid-anchor</topology>
    </subcellularLocation>
</comment>